<reference evidence="2 3" key="1">
    <citation type="journal article" date="2011" name="ISME J.">
        <title>Community ecology of hot spring cyanobacterial mats: predominant populations and their functional potential.</title>
        <authorList>
            <person name="Klatt C.G."/>
            <person name="Wood J.M."/>
            <person name="Rusch D.B."/>
            <person name="Bateson M.M."/>
            <person name="Hamamura N."/>
            <person name="Heidelberg J.F."/>
            <person name="Grossman A.R."/>
            <person name="Bhaya D."/>
            <person name="Cohan F.M."/>
            <person name="Kuhl M."/>
            <person name="Bryant D.A."/>
            <person name="Ward D.M."/>
        </authorList>
    </citation>
    <scope>NUCLEOTIDE SEQUENCE [LARGE SCALE GENOMIC DNA]</scope>
    <source>
        <strain evidence="2">OS</strain>
    </source>
</reference>
<comment type="caution">
    <text evidence="2">The sequence shown here is derived from an EMBL/GenBank/DDBJ whole genome shotgun (WGS) entry which is preliminary data.</text>
</comment>
<dbReference type="InterPro" id="IPR011990">
    <property type="entry name" value="TPR-like_helical_dom_sf"/>
</dbReference>
<dbReference type="EMBL" id="PHFL01000072">
    <property type="protein sequence ID" value="RFM22924.1"/>
    <property type="molecule type" value="Genomic_DNA"/>
</dbReference>
<name>A0A395LZ68_9BACT</name>
<evidence type="ECO:0000313" key="3">
    <source>
        <dbReference type="Proteomes" id="UP000266389"/>
    </source>
</evidence>
<keyword evidence="1" id="KW-0175">Coiled coil</keyword>
<proteinExistence type="predicted"/>
<sequence>MLNLSKNLERELASVSASEQELRRFNELLRERAENLDAALEGIERIREELNAAQEEGRLAAEQIARMRAKLARAQKEVLFQRFNLYRNFALVEFAQAEYYFNEVSRNSPDKDLAELGRLWSQFKSGKYKEARAEIDDYFKRFRMSENLYQAMFLAGYMTQAKYPQDPNFASKDYNFVFNGYTALQYVEKFLAKKAQLRQQLLNVQLIAASATNPSEAVAATEVSNDISKAIDLLKFDRRAIVGSETGLVADERRPALEELANKLKSATGAGNAALRNAAVAAGTAITQILEMATQSVDNETRLFLTHAPLLVNSELSDYRKNLTFYKKAMREEIDYAERTIAKLQAAANTGDPRQQLLNQYYLNTAKSVLTTASAILTALHQKEFFGEETIERAGIVSQYAFSALTYDEVQKRRELVKGYEKAVNYFKSAIRKKINQLELFLEQIKKEEQGTTIVVVTKADLLQKEFEEVLSDFRRAFFVGTDYLKLSRQSEQKKVLMP</sequence>
<gene>
    <name evidence="2" type="ORF">D0433_14005</name>
</gene>
<dbReference type="Gene3D" id="1.25.40.10">
    <property type="entry name" value="Tetratricopeptide repeat domain"/>
    <property type="match status" value="1"/>
</dbReference>
<organism evidence="2 3">
    <name type="scientific">Candidatus Thermochlorobacter aerophilus</name>
    <dbReference type="NCBI Taxonomy" id="1868324"/>
    <lineage>
        <taxon>Bacteria</taxon>
        <taxon>Pseudomonadati</taxon>
        <taxon>Chlorobiota</taxon>
        <taxon>Chlorobiia</taxon>
        <taxon>Chlorobiales</taxon>
        <taxon>Candidatus Thermochlorobacteriaceae</taxon>
        <taxon>Candidatus Thermochlorobacter</taxon>
    </lineage>
</organism>
<evidence type="ECO:0000313" key="2">
    <source>
        <dbReference type="EMBL" id="RFM22924.1"/>
    </source>
</evidence>
<protein>
    <submittedName>
        <fullName evidence="2">Uncharacterized protein</fullName>
    </submittedName>
</protein>
<feature type="coiled-coil region" evidence="1">
    <location>
        <begin position="26"/>
        <end position="77"/>
    </location>
</feature>
<evidence type="ECO:0000256" key="1">
    <source>
        <dbReference type="SAM" id="Coils"/>
    </source>
</evidence>
<dbReference type="Proteomes" id="UP000266389">
    <property type="component" value="Unassembled WGS sequence"/>
</dbReference>
<dbReference type="AlphaFoldDB" id="A0A395LZ68"/>
<accession>A0A395LZ68</accession>